<evidence type="ECO:0000313" key="2">
    <source>
        <dbReference type="Proteomes" id="UP001194468"/>
    </source>
</evidence>
<organism evidence="1 2">
    <name type="scientific">Boletus edulis BED1</name>
    <dbReference type="NCBI Taxonomy" id="1328754"/>
    <lineage>
        <taxon>Eukaryota</taxon>
        <taxon>Fungi</taxon>
        <taxon>Dikarya</taxon>
        <taxon>Basidiomycota</taxon>
        <taxon>Agaricomycotina</taxon>
        <taxon>Agaricomycetes</taxon>
        <taxon>Agaricomycetidae</taxon>
        <taxon>Boletales</taxon>
        <taxon>Boletineae</taxon>
        <taxon>Boletaceae</taxon>
        <taxon>Boletoideae</taxon>
        <taxon>Boletus</taxon>
    </lineage>
</organism>
<dbReference type="EMBL" id="WHUW01000030">
    <property type="protein sequence ID" value="KAF8434126.1"/>
    <property type="molecule type" value="Genomic_DNA"/>
</dbReference>
<reference evidence="1" key="1">
    <citation type="submission" date="2019-10" db="EMBL/GenBank/DDBJ databases">
        <authorList>
            <consortium name="DOE Joint Genome Institute"/>
            <person name="Kuo A."/>
            <person name="Miyauchi S."/>
            <person name="Kiss E."/>
            <person name="Drula E."/>
            <person name="Kohler A."/>
            <person name="Sanchez-Garcia M."/>
            <person name="Andreopoulos B."/>
            <person name="Barry K.W."/>
            <person name="Bonito G."/>
            <person name="Buee M."/>
            <person name="Carver A."/>
            <person name="Chen C."/>
            <person name="Cichocki N."/>
            <person name="Clum A."/>
            <person name="Culley D."/>
            <person name="Crous P.W."/>
            <person name="Fauchery L."/>
            <person name="Girlanda M."/>
            <person name="Hayes R."/>
            <person name="Keri Z."/>
            <person name="LaButti K."/>
            <person name="Lipzen A."/>
            <person name="Lombard V."/>
            <person name="Magnuson J."/>
            <person name="Maillard F."/>
            <person name="Morin E."/>
            <person name="Murat C."/>
            <person name="Nolan M."/>
            <person name="Ohm R."/>
            <person name="Pangilinan J."/>
            <person name="Pereira M."/>
            <person name="Perotto S."/>
            <person name="Peter M."/>
            <person name="Riley R."/>
            <person name="Sitrit Y."/>
            <person name="Stielow B."/>
            <person name="Szollosi G."/>
            <person name="Zifcakova L."/>
            <person name="Stursova M."/>
            <person name="Spatafora J.W."/>
            <person name="Tedersoo L."/>
            <person name="Vaario L.-M."/>
            <person name="Yamada A."/>
            <person name="Yan M."/>
            <person name="Wang P."/>
            <person name="Xu J."/>
            <person name="Bruns T."/>
            <person name="Baldrian P."/>
            <person name="Vilgalys R."/>
            <person name="Henrissat B."/>
            <person name="Grigoriev I.V."/>
            <person name="Hibbett D."/>
            <person name="Nagy L.G."/>
            <person name="Martin F.M."/>
        </authorList>
    </citation>
    <scope>NUCLEOTIDE SEQUENCE</scope>
    <source>
        <strain evidence="1">BED1</strain>
    </source>
</reference>
<dbReference type="Proteomes" id="UP001194468">
    <property type="component" value="Unassembled WGS sequence"/>
</dbReference>
<reference evidence="1" key="2">
    <citation type="journal article" date="2020" name="Nat. Commun.">
        <title>Large-scale genome sequencing of mycorrhizal fungi provides insights into the early evolution of symbiotic traits.</title>
        <authorList>
            <person name="Miyauchi S."/>
            <person name="Kiss E."/>
            <person name="Kuo A."/>
            <person name="Drula E."/>
            <person name="Kohler A."/>
            <person name="Sanchez-Garcia M."/>
            <person name="Morin E."/>
            <person name="Andreopoulos B."/>
            <person name="Barry K.W."/>
            <person name="Bonito G."/>
            <person name="Buee M."/>
            <person name="Carver A."/>
            <person name="Chen C."/>
            <person name="Cichocki N."/>
            <person name="Clum A."/>
            <person name="Culley D."/>
            <person name="Crous P.W."/>
            <person name="Fauchery L."/>
            <person name="Girlanda M."/>
            <person name="Hayes R.D."/>
            <person name="Keri Z."/>
            <person name="LaButti K."/>
            <person name="Lipzen A."/>
            <person name="Lombard V."/>
            <person name="Magnuson J."/>
            <person name="Maillard F."/>
            <person name="Murat C."/>
            <person name="Nolan M."/>
            <person name="Ohm R.A."/>
            <person name="Pangilinan J."/>
            <person name="Pereira M.F."/>
            <person name="Perotto S."/>
            <person name="Peter M."/>
            <person name="Pfister S."/>
            <person name="Riley R."/>
            <person name="Sitrit Y."/>
            <person name="Stielow J.B."/>
            <person name="Szollosi G."/>
            <person name="Zifcakova L."/>
            <person name="Stursova M."/>
            <person name="Spatafora J.W."/>
            <person name="Tedersoo L."/>
            <person name="Vaario L.M."/>
            <person name="Yamada A."/>
            <person name="Yan M."/>
            <person name="Wang P."/>
            <person name="Xu J."/>
            <person name="Bruns T."/>
            <person name="Baldrian P."/>
            <person name="Vilgalys R."/>
            <person name="Dunand C."/>
            <person name="Henrissat B."/>
            <person name="Grigoriev I.V."/>
            <person name="Hibbett D."/>
            <person name="Nagy L.G."/>
            <person name="Martin F.M."/>
        </authorList>
    </citation>
    <scope>NUCLEOTIDE SEQUENCE</scope>
    <source>
        <strain evidence="1">BED1</strain>
    </source>
</reference>
<accession>A0AAD4BMD0</accession>
<protein>
    <submittedName>
        <fullName evidence="1">Uncharacterized protein</fullName>
    </submittedName>
</protein>
<gene>
    <name evidence="1" type="ORF">L210DRAFT_3649297</name>
</gene>
<proteinExistence type="predicted"/>
<comment type="caution">
    <text evidence="1">The sequence shown here is derived from an EMBL/GenBank/DDBJ whole genome shotgun (WGS) entry which is preliminary data.</text>
</comment>
<evidence type="ECO:0000313" key="1">
    <source>
        <dbReference type="EMBL" id="KAF8434126.1"/>
    </source>
</evidence>
<dbReference type="AlphaFoldDB" id="A0AAD4BMD0"/>
<sequence>MTVHERTTPLANAPTIVDNSTAMRPCPLSLSLSRVTHPRPFILALSLTPSPARRDEDAQRALALLVLDGRNTPSRIGRDMASRVVALEEMIIAEAEALNEAALAEVEGRGSSFTPFYYLLIQF</sequence>
<keyword evidence="2" id="KW-1185">Reference proteome</keyword>
<name>A0AAD4BMD0_BOLED</name>